<evidence type="ECO:0000313" key="4">
    <source>
        <dbReference type="Proteomes" id="UP001633002"/>
    </source>
</evidence>
<evidence type="ECO:0008006" key="5">
    <source>
        <dbReference type="Google" id="ProtNLM"/>
    </source>
</evidence>
<name>A0ABD3GIT2_9MARC</name>
<protein>
    <recommendedName>
        <fullName evidence="5">Aminotransferase-like plant mobile domain-containing protein</fullName>
    </recommendedName>
</protein>
<reference evidence="3 4" key="1">
    <citation type="submission" date="2024-09" db="EMBL/GenBank/DDBJ databases">
        <title>Chromosome-scale assembly of Riccia sorocarpa.</title>
        <authorList>
            <person name="Paukszto L."/>
        </authorList>
    </citation>
    <scope>NUCLEOTIDE SEQUENCE [LARGE SCALE GENOMIC DNA]</scope>
    <source>
        <strain evidence="3">LP-2024</strain>
        <tissue evidence="3">Aerial parts of the thallus</tissue>
    </source>
</reference>
<keyword evidence="1" id="KW-0175">Coiled coil</keyword>
<gene>
    <name evidence="3" type="ORF">R1sor_021285</name>
</gene>
<feature type="compositionally biased region" description="Polar residues" evidence="2">
    <location>
        <begin position="380"/>
        <end position="391"/>
    </location>
</feature>
<evidence type="ECO:0000313" key="3">
    <source>
        <dbReference type="EMBL" id="KAL3678329.1"/>
    </source>
</evidence>
<accession>A0ABD3GIT2</accession>
<dbReference type="Gene3D" id="1.20.5.340">
    <property type="match status" value="1"/>
</dbReference>
<comment type="caution">
    <text evidence="3">The sequence shown here is derived from an EMBL/GenBank/DDBJ whole genome shotgun (WGS) entry which is preliminary data.</text>
</comment>
<feature type="region of interest" description="Disordered" evidence="2">
    <location>
        <begin position="338"/>
        <end position="394"/>
    </location>
</feature>
<evidence type="ECO:0000256" key="2">
    <source>
        <dbReference type="SAM" id="MobiDB-lite"/>
    </source>
</evidence>
<keyword evidence="4" id="KW-1185">Reference proteome</keyword>
<dbReference type="EMBL" id="JBJQOH010000007">
    <property type="protein sequence ID" value="KAL3678329.1"/>
    <property type="molecule type" value="Genomic_DNA"/>
</dbReference>
<proteinExistence type="predicted"/>
<organism evidence="3 4">
    <name type="scientific">Riccia sorocarpa</name>
    <dbReference type="NCBI Taxonomy" id="122646"/>
    <lineage>
        <taxon>Eukaryota</taxon>
        <taxon>Viridiplantae</taxon>
        <taxon>Streptophyta</taxon>
        <taxon>Embryophyta</taxon>
        <taxon>Marchantiophyta</taxon>
        <taxon>Marchantiopsida</taxon>
        <taxon>Marchantiidae</taxon>
        <taxon>Marchantiales</taxon>
        <taxon>Ricciaceae</taxon>
        <taxon>Riccia</taxon>
    </lineage>
</organism>
<sequence>MASSTTIEQSPLRQRTVELMDSSFLSQFKDPYHRAVQSIVSFIPYSFKELKDVDLVEFSALRQFGMLKYVASLQRHCVPSDVFFWGIFNTDASDERLLVTGTDGRSNVIGWSEIMMAFGGDHSDEDEFRGNKIMHKQLLPYRPSDFLPETIEKNLNKELVSGKDYEEILYYREAAPYGPTYYLMTLIAEVFWSHSRSNRFLMPMVYAYVRALHGHPYNWAKAILKSLKSEISYLQKEARSGKESRKSVQIVWAPVFVHLLYTFRHRIFAGSNFAEHELWVGWTMMSKEADLSLAGLVDRFPDPIIDTTTIREGCRYSDPDDLPEADLAIVPAVASSAKAPTKNKPVKNKMITNGPSDDNGQTPKKRLKPSTAGPRVRYTPNPQKRSPSPLDTPSEVRTLANLAAVLGADVRNVLDSRYTSLVSQLGHGASDWKAKFEQVEKAKAEGEAKAAALQKALKEKEQVLPKELHTAKAEATQSRSKIDTLQHHIHVLNERLNQANRSLADQTASLESGATRTQGQITGLQNEVAKMKGLKASWDQEKTALTSRLDSLRAEHEAVMKLNEASKTELQAAVDRYKLGFDKEMERVAELQLQKDRVEDELSTLKFSLQRAENNQMLARQELAHAKVQLRRFQLKEGTSSSPAAAPLP</sequence>
<dbReference type="AlphaFoldDB" id="A0ABD3GIT2"/>
<feature type="coiled-coil region" evidence="1">
    <location>
        <begin position="436"/>
        <end position="502"/>
    </location>
</feature>
<feature type="coiled-coil region" evidence="1">
    <location>
        <begin position="581"/>
        <end position="629"/>
    </location>
</feature>
<dbReference type="Proteomes" id="UP001633002">
    <property type="component" value="Unassembled WGS sequence"/>
</dbReference>
<feature type="compositionally biased region" description="Polar residues" evidence="2">
    <location>
        <begin position="350"/>
        <end position="362"/>
    </location>
</feature>
<evidence type="ECO:0000256" key="1">
    <source>
        <dbReference type="SAM" id="Coils"/>
    </source>
</evidence>